<accession>A0A380DJ48</accession>
<evidence type="ECO:0000313" key="2">
    <source>
        <dbReference type="Proteomes" id="UP000255091"/>
    </source>
</evidence>
<protein>
    <submittedName>
        <fullName evidence="1">Capsular polysaccharide synthesis enzyme Cap5L</fullName>
    </submittedName>
</protein>
<name>A0A380DJ48_STAAU</name>
<organism evidence="1 2">
    <name type="scientific">Staphylococcus aureus</name>
    <dbReference type="NCBI Taxonomy" id="1280"/>
    <lineage>
        <taxon>Bacteria</taxon>
        <taxon>Bacillati</taxon>
        <taxon>Bacillota</taxon>
        <taxon>Bacilli</taxon>
        <taxon>Bacillales</taxon>
        <taxon>Staphylococcaceae</taxon>
        <taxon>Staphylococcus</taxon>
    </lineage>
</organism>
<gene>
    <name evidence="1" type="primary">capL</name>
    <name evidence="1" type="ORF">NCTC6133_00149</name>
</gene>
<evidence type="ECO:0000313" key="1">
    <source>
        <dbReference type="EMBL" id="SUK28304.1"/>
    </source>
</evidence>
<sequence length="76" mass="8714">MSEKKILILCQYFYPEYVSSATLPTQLAEDLIANHINVDVMCGWPYEYSNHKQVSKPRCIVVFAFDVSSIRGLITK</sequence>
<dbReference type="AlphaFoldDB" id="A0A380DJ48"/>
<proteinExistence type="predicted"/>
<dbReference type="Proteomes" id="UP000255091">
    <property type="component" value="Unassembled WGS sequence"/>
</dbReference>
<dbReference type="EMBL" id="UHAP01000001">
    <property type="protein sequence ID" value="SUK28304.1"/>
    <property type="molecule type" value="Genomic_DNA"/>
</dbReference>
<reference evidence="1 2" key="1">
    <citation type="submission" date="2018-06" db="EMBL/GenBank/DDBJ databases">
        <authorList>
            <consortium name="Pathogen Informatics"/>
            <person name="Doyle S."/>
        </authorList>
    </citation>
    <scope>NUCLEOTIDE SEQUENCE [LARGE SCALE GENOMIC DNA]</scope>
    <source>
        <strain evidence="1 2">NCTC6133</strain>
    </source>
</reference>